<dbReference type="InterPro" id="IPR013517">
    <property type="entry name" value="FG-GAP"/>
</dbReference>
<evidence type="ECO:0000256" key="1">
    <source>
        <dbReference type="ARBA" id="ARBA00004167"/>
    </source>
</evidence>
<dbReference type="Proteomes" id="UP000092420">
    <property type="component" value="Unassembled WGS sequence"/>
</dbReference>
<evidence type="ECO:0000256" key="2">
    <source>
        <dbReference type="ARBA" id="ARBA00022692"/>
    </source>
</evidence>
<evidence type="ECO:0000256" key="3">
    <source>
        <dbReference type="ARBA" id="ARBA00022729"/>
    </source>
</evidence>
<comment type="subcellular location">
    <subcellularLocation>
        <location evidence="1">Membrane</location>
        <topology evidence="1">Single-pass membrane protein</topology>
    </subcellularLocation>
</comment>
<gene>
    <name evidence="7" type="ORF">AN188_00183</name>
</gene>
<dbReference type="PANTHER" id="PTHR21419:SF23">
    <property type="entry name" value="PROTEIN DEFECTIVE IN EXINE FORMATION 1"/>
    <property type="match status" value="1"/>
</dbReference>
<dbReference type="SUPFAM" id="SSF69318">
    <property type="entry name" value="Integrin alpha N-terminal domain"/>
    <property type="match status" value="1"/>
</dbReference>
<dbReference type="PATRIC" id="fig|1706433.3.peg.181"/>
<dbReference type="InterPro" id="IPR028994">
    <property type="entry name" value="Integrin_alpha_N"/>
</dbReference>
<dbReference type="Pfam" id="PF13517">
    <property type="entry name" value="FG-GAP_3"/>
    <property type="match status" value="1"/>
</dbReference>
<reference evidence="7 8" key="1">
    <citation type="journal article" date="2016" name="ISME J.">
        <title>Chasing the elusive Euryarchaeota class WSA2: genomes reveal a uniquely fastidious methyl-reducing methanogen.</title>
        <authorList>
            <person name="Nobu M.K."/>
            <person name="Narihiro T."/>
            <person name="Kuroda K."/>
            <person name="Mei R."/>
            <person name="Liu W.T."/>
        </authorList>
    </citation>
    <scope>NUCLEOTIDE SEQUENCE [LARGE SCALE GENOMIC DNA]</scope>
    <source>
        <strain evidence="7">ADurb1013_Bin02101</strain>
    </source>
</reference>
<evidence type="ECO:0000256" key="4">
    <source>
        <dbReference type="ARBA" id="ARBA00022989"/>
    </source>
</evidence>
<dbReference type="AlphaFoldDB" id="A0A150JEM8"/>
<keyword evidence="3" id="KW-0732">Signal</keyword>
<evidence type="ECO:0000256" key="6">
    <source>
        <dbReference type="SAM" id="Phobius"/>
    </source>
</evidence>
<protein>
    <submittedName>
        <fullName evidence="7">FG-GAP repeat protein</fullName>
    </submittedName>
</protein>
<comment type="caution">
    <text evidence="7">The sequence shown here is derived from an EMBL/GenBank/DDBJ whole genome shotgun (WGS) entry which is preliminary data.</text>
</comment>
<dbReference type="PANTHER" id="PTHR21419">
    <property type="match status" value="1"/>
</dbReference>
<dbReference type="EMBL" id="LNJB01000001">
    <property type="protein sequence ID" value="KYC55528.1"/>
    <property type="molecule type" value="Genomic_DNA"/>
</dbReference>
<name>A0A150JEM8_9EURY</name>
<dbReference type="GO" id="GO:0016020">
    <property type="term" value="C:membrane"/>
    <property type="evidence" value="ECO:0007669"/>
    <property type="project" value="UniProtKB-SubCell"/>
</dbReference>
<dbReference type="InterPro" id="IPR045232">
    <property type="entry name" value="FAM234"/>
</dbReference>
<keyword evidence="5 6" id="KW-0472">Membrane</keyword>
<organism evidence="7 8">
    <name type="scientific">Candidatus Methanofastidiosum methylothiophilum</name>
    <dbReference type="NCBI Taxonomy" id="1705564"/>
    <lineage>
        <taxon>Archaea</taxon>
        <taxon>Methanobacteriati</taxon>
        <taxon>Methanobacteriota</taxon>
        <taxon>Stenosarchaea group</taxon>
        <taxon>Candidatus Methanofastidiosia</taxon>
        <taxon>Candidatus Methanofastidiosales</taxon>
        <taxon>Candidatus Methanofastidiosaceae</taxon>
        <taxon>Candidatus Methanofastidiosum</taxon>
    </lineage>
</organism>
<dbReference type="Gene3D" id="2.130.10.130">
    <property type="entry name" value="Integrin alpha, N-terminal"/>
    <property type="match status" value="1"/>
</dbReference>
<evidence type="ECO:0000313" key="8">
    <source>
        <dbReference type="Proteomes" id="UP000092420"/>
    </source>
</evidence>
<accession>A0A150JEM8</accession>
<feature type="transmembrane region" description="Helical" evidence="6">
    <location>
        <begin position="538"/>
        <end position="559"/>
    </location>
</feature>
<keyword evidence="4 6" id="KW-1133">Transmembrane helix</keyword>
<proteinExistence type="predicted"/>
<evidence type="ECO:0000256" key="5">
    <source>
        <dbReference type="ARBA" id="ARBA00023136"/>
    </source>
</evidence>
<keyword evidence="2 6" id="KW-0812">Transmembrane</keyword>
<sequence length="569" mass="64769">MVQKMQKSLGLILTFIFIFAAFSQVSSEDLIKWRHHTNEDVKDIALGDVNGDGRFDVVVASGGYIYVLDTFGHEIWKRKTINYVNSISVGDLDGDGRSDIVVGLINNGIEVFNSDGEKRWEYWMRTPVQKVIIKDIDSDGYGEVIAISHDKTFLDNAWIIINHDGCVRFQSKDIFFPDFELKGYYSGTSKKWEADNQLRILIAEDINGDGYSEFITSSRLNDLLIFDYNMNPLWGYHFDYPITSLSIGDIESDGLKEILLGTNKKLIVFTKDGFKLKEYSFDSDVRTAIAFKDEFNTSFILIGKDNILYAYDWDKEIFNHKFDGNVNLIQYDNLDYKNQIEIITGTSDGVYILDTNGKRLFTYRTYSPIINVFTINLDFKGHKELIIASTDVDTITYAALREIQIPVTQGNEQKKEEAIKTGNAAFFTGKALYDVGEYQAAIVKFQEARSIYQSVTYTQGINDCGAYISNATIYVQAKTIESQALSLTNEKKYLEAKSTYQTAKDLYSTLNDATKIQETDEKMAEIDDLIKAESLTRLLIYVAIIISILLVAGFLFFFFRKRKKSKQGA</sequence>
<evidence type="ECO:0000313" key="7">
    <source>
        <dbReference type="EMBL" id="KYC55528.1"/>
    </source>
</evidence>